<dbReference type="GO" id="GO:0006355">
    <property type="term" value="P:regulation of DNA-templated transcription"/>
    <property type="evidence" value="ECO:0007669"/>
    <property type="project" value="InterPro"/>
</dbReference>
<proteinExistence type="predicted"/>
<protein>
    <recommendedName>
        <fullName evidence="4">HTH luxR-type domain-containing protein</fullName>
    </recommendedName>
</protein>
<keyword evidence="2" id="KW-0238">DNA-binding</keyword>
<evidence type="ECO:0000259" key="4">
    <source>
        <dbReference type="PROSITE" id="PS50043"/>
    </source>
</evidence>
<dbReference type="OrthoDB" id="5914438at2"/>
<evidence type="ECO:0000313" key="5">
    <source>
        <dbReference type="EMBL" id="RAZ92307.1"/>
    </source>
</evidence>
<gene>
    <name evidence="5" type="ORF">DPM33_07155</name>
</gene>
<dbReference type="InterPro" id="IPR036388">
    <property type="entry name" value="WH-like_DNA-bd_sf"/>
</dbReference>
<dbReference type="CDD" id="cd06170">
    <property type="entry name" value="LuxR_C_like"/>
    <property type="match status" value="1"/>
</dbReference>
<dbReference type="Pfam" id="PF00196">
    <property type="entry name" value="GerE"/>
    <property type="match status" value="1"/>
</dbReference>
<evidence type="ECO:0000313" key="6">
    <source>
        <dbReference type="Proteomes" id="UP000251558"/>
    </source>
</evidence>
<dbReference type="InterPro" id="IPR000792">
    <property type="entry name" value="Tscrpt_reg_LuxR_C"/>
</dbReference>
<dbReference type="SUPFAM" id="SSF46894">
    <property type="entry name" value="C-terminal effector domain of the bipartite response regulators"/>
    <property type="match status" value="1"/>
</dbReference>
<evidence type="ECO:0000256" key="2">
    <source>
        <dbReference type="ARBA" id="ARBA00023125"/>
    </source>
</evidence>
<dbReference type="PROSITE" id="PS50043">
    <property type="entry name" value="HTH_LUXR_2"/>
    <property type="match status" value="1"/>
</dbReference>
<dbReference type="InterPro" id="IPR016032">
    <property type="entry name" value="Sig_transdc_resp-reg_C-effctor"/>
</dbReference>
<dbReference type="PANTHER" id="PTHR44688">
    <property type="entry name" value="DNA-BINDING TRANSCRIPTIONAL ACTIVATOR DEVR_DOSR"/>
    <property type="match status" value="1"/>
</dbReference>
<organism evidence="5 6">
    <name type="scientific">Mesorhizobium hawassense</name>
    <dbReference type="NCBI Taxonomy" id="1209954"/>
    <lineage>
        <taxon>Bacteria</taxon>
        <taxon>Pseudomonadati</taxon>
        <taxon>Pseudomonadota</taxon>
        <taxon>Alphaproteobacteria</taxon>
        <taxon>Hyphomicrobiales</taxon>
        <taxon>Phyllobacteriaceae</taxon>
        <taxon>Mesorhizobium</taxon>
    </lineage>
</organism>
<dbReference type="Proteomes" id="UP000251558">
    <property type="component" value="Unassembled WGS sequence"/>
</dbReference>
<dbReference type="PANTHER" id="PTHR44688:SF16">
    <property type="entry name" value="DNA-BINDING TRANSCRIPTIONAL ACTIVATOR DEVR_DOSR"/>
    <property type="match status" value="1"/>
</dbReference>
<feature type="domain" description="HTH luxR-type" evidence="4">
    <location>
        <begin position="116"/>
        <end position="181"/>
    </location>
</feature>
<keyword evidence="1" id="KW-0805">Transcription regulation</keyword>
<accession>A0A330I5N9</accession>
<name>A0A330I5N9_9HYPH</name>
<dbReference type="Gene3D" id="1.10.10.10">
    <property type="entry name" value="Winged helix-like DNA-binding domain superfamily/Winged helix DNA-binding domain"/>
    <property type="match status" value="1"/>
</dbReference>
<evidence type="ECO:0000256" key="1">
    <source>
        <dbReference type="ARBA" id="ARBA00023015"/>
    </source>
</evidence>
<dbReference type="SMART" id="SM00421">
    <property type="entry name" value="HTH_LUXR"/>
    <property type="match status" value="1"/>
</dbReference>
<keyword evidence="6" id="KW-1185">Reference proteome</keyword>
<comment type="caution">
    <text evidence="5">The sequence shown here is derived from an EMBL/GenBank/DDBJ whole genome shotgun (WGS) entry which is preliminary data.</text>
</comment>
<dbReference type="PRINTS" id="PR00038">
    <property type="entry name" value="HTHLUXR"/>
</dbReference>
<reference evidence="5 6" key="2">
    <citation type="submission" date="2018-07" db="EMBL/GenBank/DDBJ databases">
        <title>Diversity of Mesorhizobium strains in Brazil.</title>
        <authorList>
            <person name="Helene L.C.F."/>
            <person name="Dall'Agnol R."/>
            <person name="Delamuta J.R.M."/>
            <person name="Hungria M."/>
        </authorList>
    </citation>
    <scope>NUCLEOTIDE SEQUENCE [LARGE SCALE GENOMIC DNA]</scope>
    <source>
        <strain evidence="5 6">AC99b</strain>
    </source>
</reference>
<reference evidence="6" key="1">
    <citation type="submission" date="2018-06" db="EMBL/GenBank/DDBJ databases">
        <authorList>
            <person name="Helene L.C."/>
            <person name="Dall'Agnol R."/>
            <person name="Delamuta J.R."/>
            <person name="Hungria M."/>
        </authorList>
    </citation>
    <scope>NUCLEOTIDE SEQUENCE [LARGE SCALE GENOMIC DNA]</scope>
    <source>
        <strain evidence="6">AC99b</strain>
    </source>
</reference>
<keyword evidence="3" id="KW-0804">Transcription</keyword>
<dbReference type="EMBL" id="QMBP01000002">
    <property type="protein sequence ID" value="RAZ92307.1"/>
    <property type="molecule type" value="Genomic_DNA"/>
</dbReference>
<evidence type="ECO:0000256" key="3">
    <source>
        <dbReference type="ARBA" id="ARBA00023163"/>
    </source>
</evidence>
<sequence length="188" mass="21400">MRRETMPRPQEPIRWVVKLDRVPGWQQNCWIEPIGAGVHGKDYFLRVNPLPMMLMGDARNPPDYGRIMLCRDGRMQAWLGLYVDGRRGFSEREQAELARVATQLAAPLRLAAVLEGSPALPSLSPRQTEIIMRVSRGMTNKQIARDLDISPATVKTFLERLFRISKARNRIALIRWWQGAGGPDLLAD</sequence>
<dbReference type="AlphaFoldDB" id="A0A330I5N9"/>
<dbReference type="GO" id="GO:0003677">
    <property type="term" value="F:DNA binding"/>
    <property type="evidence" value="ECO:0007669"/>
    <property type="project" value="UniProtKB-KW"/>
</dbReference>